<dbReference type="Gene3D" id="3.40.190.10">
    <property type="entry name" value="Periplasmic binding protein-like II"/>
    <property type="match status" value="2"/>
</dbReference>
<evidence type="ECO:0000313" key="9">
    <source>
        <dbReference type="Proteomes" id="UP000219111"/>
    </source>
</evidence>
<dbReference type="NCBIfam" id="TIGR01256">
    <property type="entry name" value="modA"/>
    <property type="match status" value="1"/>
</dbReference>
<keyword evidence="9" id="KW-1185">Reference proteome</keyword>
<dbReference type="InterPro" id="IPR005950">
    <property type="entry name" value="ModA"/>
</dbReference>
<dbReference type="GO" id="GO:1901359">
    <property type="term" value="F:tungstate binding"/>
    <property type="evidence" value="ECO:0007669"/>
    <property type="project" value="UniProtKB-ARBA"/>
</dbReference>
<sequence length="248" mass="25849">MTSLRLTLALAASAALATPAAAEEVIAAVAANFTKPAQEIAALFTEKTGDTVTLSFGPSGQFYTQITQGAPFEVFLSADAKRPTKAVEDGFGVAGTNFTYARGKLVLWSADPKAIDGTDAALKADPEHVAIADPASAPYGAAAMEVIEKLGLTDALAPKIITGKSIAQAYQFTATGNAPIGFVAYSQVIDDKTGSEWMVPQDLYAPIAQNAVLLKPGAEDPAAKAFLDFLKSPEAVAIIQKYGYETEE</sequence>
<dbReference type="PANTHER" id="PTHR30632">
    <property type="entry name" value="MOLYBDATE-BINDING PERIPLASMIC PROTEIN"/>
    <property type="match status" value="1"/>
</dbReference>
<dbReference type="InterPro" id="IPR050682">
    <property type="entry name" value="ModA/WtpA"/>
</dbReference>
<dbReference type="RefSeq" id="WP_097070069.1">
    <property type="nucleotide sequence ID" value="NZ_OBMT01000006.1"/>
</dbReference>
<feature type="chain" id="PRO_5012673589" evidence="7">
    <location>
        <begin position="23"/>
        <end position="248"/>
    </location>
</feature>
<organism evidence="8 9">
    <name type="scientific">Rhodobacter maris</name>
    <dbReference type="NCBI Taxonomy" id="446682"/>
    <lineage>
        <taxon>Bacteria</taxon>
        <taxon>Pseudomonadati</taxon>
        <taxon>Pseudomonadota</taxon>
        <taxon>Alphaproteobacteria</taxon>
        <taxon>Rhodobacterales</taxon>
        <taxon>Rhodobacter group</taxon>
        <taxon>Rhodobacter</taxon>
    </lineage>
</organism>
<keyword evidence="4 7" id="KW-0732">Signal</keyword>
<evidence type="ECO:0000256" key="5">
    <source>
        <dbReference type="ARBA" id="ARBA00062515"/>
    </source>
</evidence>
<reference evidence="9" key="1">
    <citation type="submission" date="2017-08" db="EMBL/GenBank/DDBJ databases">
        <authorList>
            <person name="Varghese N."/>
            <person name="Submissions S."/>
        </authorList>
    </citation>
    <scope>NUCLEOTIDE SEQUENCE [LARGE SCALE GENOMIC DNA]</scope>
    <source>
        <strain evidence="9">JA276</strain>
    </source>
</reference>
<accession>A0A285SJY8</accession>
<dbReference type="EMBL" id="OBMT01000006">
    <property type="protein sequence ID" value="SOC07985.1"/>
    <property type="molecule type" value="Genomic_DNA"/>
</dbReference>
<feature type="binding site" evidence="6">
    <location>
        <position position="166"/>
    </location>
    <ligand>
        <name>molybdate</name>
        <dbReference type="ChEBI" id="CHEBI:36264"/>
    </ligand>
</feature>
<comment type="subunit">
    <text evidence="5">The complex is composed of two ATP-binding proteins (ModC), two transmembrane proteins (ModB) and a solute-binding protein (ModA).</text>
</comment>
<dbReference type="GO" id="GO:0030973">
    <property type="term" value="F:molybdate ion binding"/>
    <property type="evidence" value="ECO:0007669"/>
    <property type="project" value="InterPro"/>
</dbReference>
<dbReference type="CDD" id="cd13539">
    <property type="entry name" value="PBP2_AvModA"/>
    <property type="match status" value="1"/>
</dbReference>
<dbReference type="AlphaFoldDB" id="A0A285SJY8"/>
<dbReference type="InterPro" id="IPR044084">
    <property type="entry name" value="AvModA-like_subst-bd"/>
</dbReference>
<protein>
    <submittedName>
        <fullName evidence="8">Molybdate transport system substrate-binding protein</fullName>
    </submittedName>
</protein>
<dbReference type="PANTHER" id="PTHR30632:SF14">
    <property type="entry name" value="TUNGSTATE_MOLYBDATE_CHROMATE-BINDING PROTEIN MODA"/>
    <property type="match status" value="1"/>
</dbReference>
<dbReference type="OrthoDB" id="9785015at2"/>
<evidence type="ECO:0000256" key="1">
    <source>
        <dbReference type="ARBA" id="ARBA00009175"/>
    </source>
</evidence>
<keyword evidence="2 6" id="KW-0500">Molybdenum</keyword>
<feature type="signal peptide" evidence="7">
    <location>
        <begin position="1"/>
        <end position="22"/>
    </location>
</feature>
<evidence type="ECO:0000313" key="8">
    <source>
        <dbReference type="EMBL" id="SOC07985.1"/>
    </source>
</evidence>
<evidence type="ECO:0000256" key="4">
    <source>
        <dbReference type="ARBA" id="ARBA00022729"/>
    </source>
</evidence>
<evidence type="ECO:0000256" key="3">
    <source>
        <dbReference type="ARBA" id="ARBA00022723"/>
    </source>
</evidence>
<feature type="binding site" evidence="6">
    <location>
        <position position="59"/>
    </location>
    <ligand>
        <name>molybdate</name>
        <dbReference type="ChEBI" id="CHEBI:36264"/>
    </ligand>
</feature>
<keyword evidence="3 6" id="KW-0479">Metal-binding</keyword>
<evidence type="ECO:0000256" key="7">
    <source>
        <dbReference type="SAM" id="SignalP"/>
    </source>
</evidence>
<name>A0A285SJY8_9RHOB</name>
<comment type="similarity">
    <text evidence="1">Belongs to the bacterial solute-binding protein ModA family.</text>
</comment>
<dbReference type="Proteomes" id="UP000219111">
    <property type="component" value="Unassembled WGS sequence"/>
</dbReference>
<gene>
    <name evidence="8" type="ORF">SAMN05877831_106110</name>
</gene>
<evidence type="ECO:0000256" key="2">
    <source>
        <dbReference type="ARBA" id="ARBA00022505"/>
    </source>
</evidence>
<dbReference type="GO" id="GO:0046872">
    <property type="term" value="F:metal ion binding"/>
    <property type="evidence" value="ECO:0007669"/>
    <property type="project" value="UniProtKB-KW"/>
</dbReference>
<dbReference type="SUPFAM" id="SSF53850">
    <property type="entry name" value="Periplasmic binding protein-like II"/>
    <property type="match status" value="1"/>
</dbReference>
<dbReference type="FunFam" id="3.40.190.10:FF:000035">
    <property type="entry name" value="Molybdate ABC transporter substrate-binding protein"/>
    <property type="match status" value="1"/>
</dbReference>
<proteinExistence type="inferred from homology"/>
<dbReference type="Pfam" id="PF13531">
    <property type="entry name" value="SBP_bac_11"/>
    <property type="match status" value="1"/>
</dbReference>
<evidence type="ECO:0000256" key="6">
    <source>
        <dbReference type="PIRSR" id="PIRSR004846-1"/>
    </source>
</evidence>
<dbReference type="GO" id="GO:0015689">
    <property type="term" value="P:molybdate ion transport"/>
    <property type="evidence" value="ECO:0007669"/>
    <property type="project" value="InterPro"/>
</dbReference>
<dbReference type="PIRSF" id="PIRSF004846">
    <property type="entry name" value="ModA"/>
    <property type="match status" value="1"/>
</dbReference>